<organism evidence="2 3">
    <name type="scientific">Daphnia sinensis</name>
    <dbReference type="NCBI Taxonomy" id="1820382"/>
    <lineage>
        <taxon>Eukaryota</taxon>
        <taxon>Metazoa</taxon>
        <taxon>Ecdysozoa</taxon>
        <taxon>Arthropoda</taxon>
        <taxon>Crustacea</taxon>
        <taxon>Branchiopoda</taxon>
        <taxon>Diplostraca</taxon>
        <taxon>Cladocera</taxon>
        <taxon>Anomopoda</taxon>
        <taxon>Daphniidae</taxon>
        <taxon>Daphnia</taxon>
        <taxon>Daphnia similis group</taxon>
    </lineage>
</organism>
<comment type="caution">
    <text evidence="2">The sequence shown here is derived from an EMBL/GenBank/DDBJ whole genome shotgun (WGS) entry which is preliminary data.</text>
</comment>
<evidence type="ECO:0000256" key="1">
    <source>
        <dbReference type="SAM" id="MobiDB-lite"/>
    </source>
</evidence>
<dbReference type="EMBL" id="WJBH02000005">
    <property type="protein sequence ID" value="KAI9558422.1"/>
    <property type="molecule type" value="Genomic_DNA"/>
</dbReference>
<accession>A0AAD5PT22</accession>
<sequence length="67" mass="7778">MENSTVAKFHPKNENSRHRRVPKFTNQSQPDLSDQNLNFDGKKIYIKLTKKPTDLETTSYQVVLDGQ</sequence>
<feature type="region of interest" description="Disordered" evidence="1">
    <location>
        <begin position="1"/>
        <end position="36"/>
    </location>
</feature>
<dbReference type="Proteomes" id="UP000820818">
    <property type="component" value="Linkage Group LG5"/>
</dbReference>
<gene>
    <name evidence="2" type="ORF">GHT06_015204</name>
</gene>
<name>A0AAD5PT22_9CRUS</name>
<proteinExistence type="predicted"/>
<protein>
    <submittedName>
        <fullName evidence="2">Uncharacterized protein</fullName>
    </submittedName>
</protein>
<feature type="compositionally biased region" description="Polar residues" evidence="1">
    <location>
        <begin position="24"/>
        <end position="36"/>
    </location>
</feature>
<evidence type="ECO:0000313" key="2">
    <source>
        <dbReference type="EMBL" id="KAI9558422.1"/>
    </source>
</evidence>
<evidence type="ECO:0000313" key="3">
    <source>
        <dbReference type="Proteomes" id="UP000820818"/>
    </source>
</evidence>
<keyword evidence="3" id="KW-1185">Reference proteome</keyword>
<dbReference type="AlphaFoldDB" id="A0AAD5PT22"/>
<reference evidence="2 3" key="1">
    <citation type="submission" date="2022-05" db="EMBL/GenBank/DDBJ databases">
        <title>A multi-omics perspective on studying reproductive biology in Daphnia sinensis.</title>
        <authorList>
            <person name="Jia J."/>
        </authorList>
    </citation>
    <scope>NUCLEOTIDE SEQUENCE [LARGE SCALE GENOMIC DNA]</scope>
    <source>
        <strain evidence="2 3">WSL</strain>
    </source>
</reference>